<dbReference type="SUPFAM" id="SSF49785">
    <property type="entry name" value="Galactose-binding domain-like"/>
    <property type="match status" value="2"/>
</dbReference>
<evidence type="ECO:0000256" key="1">
    <source>
        <dbReference type="ARBA" id="ARBA00009242"/>
    </source>
</evidence>
<gene>
    <name evidence="3" type="ORF">UFOPK2731_01336</name>
</gene>
<comment type="similarity">
    <text evidence="1">Belongs to the allantoicase family.</text>
</comment>
<dbReference type="GO" id="GO:0000256">
    <property type="term" value="P:allantoin catabolic process"/>
    <property type="evidence" value="ECO:0007669"/>
    <property type="project" value="InterPro"/>
</dbReference>
<evidence type="ECO:0000313" key="3">
    <source>
        <dbReference type="EMBL" id="CAB4738619.1"/>
    </source>
</evidence>
<dbReference type="HAMAP" id="MF_00813">
    <property type="entry name" value="Allantoicase"/>
    <property type="match status" value="1"/>
</dbReference>
<proteinExistence type="inferred from homology"/>
<name>A0A6J6SWY1_9ZZZZ</name>
<reference evidence="3" key="1">
    <citation type="submission" date="2020-05" db="EMBL/GenBank/DDBJ databases">
        <authorList>
            <person name="Chiriac C."/>
            <person name="Salcher M."/>
            <person name="Ghai R."/>
            <person name="Kavagutti S V."/>
        </authorList>
    </citation>
    <scope>NUCLEOTIDE SEQUENCE</scope>
</reference>
<sequence length="353" mass="38583">MSKNLGLINLASRLLGAGVISANDDFFAEKENLLGENRAKFASHTFGHKGQIYDGWETRRRRTPGNDWAIIRLGAAGIIKSVVIDTGNFVGNFPESASVEAIAIEGHPSSDELENANWERILPQSSLKGDFENSFDVLSTKRWTHVRLSIYPDGGVARFRALGVVIPDPAWIIARGEIDLAAVENGSVFIGSSDDFYSSASNAMLPGMHQNQSQGWETRRRRGDGNDWFALNLGVEGNISAVEMDTTHFKGNAPGWISLSAGEEKSLSKIVGSIALISKVKVQPDTQHRFIVDNSSAVSSIRLDVYPDGGIGRLRVWGRPTKAGIKALTQQWWNSLPNQKEVKISAVLKDLLS</sequence>
<dbReference type="Pfam" id="PF03561">
    <property type="entry name" value="Allantoicase"/>
    <property type="match status" value="2"/>
</dbReference>
<dbReference type="PANTHER" id="PTHR12045:SF3">
    <property type="entry name" value="INACTIVE ALLANTOICASE-RELATED"/>
    <property type="match status" value="1"/>
</dbReference>
<dbReference type="AlphaFoldDB" id="A0A6J6SWY1"/>
<dbReference type="InterPro" id="IPR008979">
    <property type="entry name" value="Galactose-bd-like_sf"/>
</dbReference>
<dbReference type="Gene3D" id="2.60.120.260">
    <property type="entry name" value="Galactose-binding domain-like"/>
    <property type="match status" value="2"/>
</dbReference>
<feature type="domain" description="Allantoicase" evidence="2">
    <location>
        <begin position="16"/>
        <end position="165"/>
    </location>
</feature>
<dbReference type="PANTHER" id="PTHR12045">
    <property type="entry name" value="ALLANTOICASE"/>
    <property type="match status" value="1"/>
</dbReference>
<organism evidence="3">
    <name type="scientific">freshwater metagenome</name>
    <dbReference type="NCBI Taxonomy" id="449393"/>
    <lineage>
        <taxon>unclassified sequences</taxon>
        <taxon>metagenomes</taxon>
        <taxon>ecological metagenomes</taxon>
    </lineage>
</organism>
<feature type="domain" description="Allantoicase" evidence="2">
    <location>
        <begin position="186"/>
        <end position="320"/>
    </location>
</feature>
<dbReference type="PIRSF" id="PIRSF016516">
    <property type="entry name" value="Allantoicase"/>
    <property type="match status" value="1"/>
</dbReference>
<accession>A0A6J6SWY1</accession>
<dbReference type="InterPro" id="IPR015908">
    <property type="entry name" value="Allantoicase_dom"/>
</dbReference>
<evidence type="ECO:0000259" key="2">
    <source>
        <dbReference type="Pfam" id="PF03561"/>
    </source>
</evidence>
<dbReference type="NCBIfam" id="TIGR02961">
    <property type="entry name" value="allantoicase"/>
    <property type="match status" value="1"/>
</dbReference>
<dbReference type="GO" id="GO:0004037">
    <property type="term" value="F:allantoicase activity"/>
    <property type="evidence" value="ECO:0007669"/>
    <property type="project" value="InterPro"/>
</dbReference>
<dbReference type="InterPro" id="IPR005164">
    <property type="entry name" value="Allantoicase"/>
</dbReference>
<protein>
    <submittedName>
        <fullName evidence="3">Unannotated protein</fullName>
    </submittedName>
</protein>
<dbReference type="EMBL" id="CAEZYO010000064">
    <property type="protein sequence ID" value="CAB4738619.1"/>
    <property type="molecule type" value="Genomic_DNA"/>
</dbReference>